<reference evidence="7" key="2">
    <citation type="submission" date="2016-01" db="EMBL/GenBank/DDBJ databases">
        <title>Draft Genome Sequence of Paenibacillus amylolyticus Heshi-A3 that Was Isolated from Fermented Rice Bran with Aging Salted Mackerel, Which Was Named Heshiko as Traditional Fermented Seafood in Japan.</title>
        <authorList>
            <person name="Akuzawa S."/>
            <person name="Nakagawa J."/>
            <person name="Kanekatsu T."/>
            <person name="Kubota E."/>
            <person name="Ohtake R."/>
            <person name="Suzuki T."/>
            <person name="Kanesaki Y."/>
        </authorList>
    </citation>
    <scope>NUCLEOTIDE SEQUENCE [LARGE SCALE GENOMIC DNA]</scope>
    <source>
        <strain evidence="7">Heshi-A3</strain>
    </source>
</reference>
<dbReference type="CDD" id="cd01949">
    <property type="entry name" value="GGDEF"/>
    <property type="match status" value="1"/>
</dbReference>
<dbReference type="InterPro" id="IPR035965">
    <property type="entry name" value="PAS-like_dom_sf"/>
</dbReference>
<dbReference type="PROSITE" id="PS50887">
    <property type="entry name" value="GGDEF"/>
    <property type="match status" value="1"/>
</dbReference>
<feature type="transmembrane region" description="Helical" evidence="1">
    <location>
        <begin position="20"/>
        <end position="39"/>
    </location>
</feature>
<comment type="caution">
    <text evidence="6">The sequence shown here is derived from an EMBL/GenBank/DDBJ whole genome shotgun (WGS) entry which is preliminary data.</text>
</comment>
<evidence type="ECO:0000259" key="2">
    <source>
        <dbReference type="PROSITE" id="PS50112"/>
    </source>
</evidence>
<protein>
    <recommendedName>
        <fullName evidence="8">PAS domain S-box protein</fullName>
    </recommendedName>
</protein>
<dbReference type="AlphaFoldDB" id="A0A100VQ88"/>
<dbReference type="PROSITE" id="PS50924">
    <property type="entry name" value="MHYT"/>
    <property type="match status" value="1"/>
</dbReference>
<dbReference type="InterPro" id="IPR000160">
    <property type="entry name" value="GGDEF_dom"/>
</dbReference>
<feature type="domain" description="GGDEF" evidence="4">
    <location>
        <begin position="422"/>
        <end position="556"/>
    </location>
</feature>
<feature type="transmembrane region" description="Helical" evidence="1">
    <location>
        <begin position="148"/>
        <end position="172"/>
    </location>
</feature>
<dbReference type="Gene3D" id="3.20.20.450">
    <property type="entry name" value="EAL domain"/>
    <property type="match status" value="1"/>
</dbReference>
<dbReference type="Pfam" id="PF13426">
    <property type="entry name" value="PAS_9"/>
    <property type="match status" value="1"/>
</dbReference>
<feature type="domain" description="PAS" evidence="2">
    <location>
        <begin position="264"/>
        <end position="337"/>
    </location>
</feature>
<dbReference type="SUPFAM" id="SSF141868">
    <property type="entry name" value="EAL domain-like"/>
    <property type="match status" value="1"/>
</dbReference>
<reference evidence="6 7" key="1">
    <citation type="journal article" date="2016" name="Genome Announc.">
        <title>Draft Genome Sequence of Paenibacillus amylolyticus Heshi-A3, Isolated from Fermented Rice Bran in a Japanese Fermented Seafood Dish.</title>
        <authorList>
            <person name="Akuzawa S."/>
            <person name="Nagaoka J."/>
            <person name="Kanekatsu M."/>
            <person name="Kubota E."/>
            <person name="Ohtake R."/>
            <person name="Suzuki T."/>
            <person name="Kanesaki Y."/>
        </authorList>
    </citation>
    <scope>NUCLEOTIDE SEQUENCE [LARGE SCALE GENOMIC DNA]</scope>
    <source>
        <strain evidence="6 7">Heshi-A3</strain>
    </source>
</reference>
<dbReference type="PANTHER" id="PTHR44757">
    <property type="entry name" value="DIGUANYLATE CYCLASE DGCP"/>
    <property type="match status" value="1"/>
</dbReference>
<dbReference type="SMART" id="SM00052">
    <property type="entry name" value="EAL"/>
    <property type="match status" value="1"/>
</dbReference>
<keyword evidence="1" id="KW-1133">Transmembrane helix</keyword>
<feature type="transmembrane region" description="Helical" evidence="1">
    <location>
        <begin position="229"/>
        <end position="251"/>
    </location>
</feature>
<dbReference type="RefSeq" id="WP_062836359.1">
    <property type="nucleotide sequence ID" value="NZ_BCNV01000004.1"/>
</dbReference>
<feature type="domain" description="MHYT" evidence="5">
    <location>
        <begin position="16"/>
        <end position="208"/>
    </location>
</feature>
<dbReference type="Gene3D" id="3.30.70.270">
    <property type="match status" value="1"/>
</dbReference>
<dbReference type="GO" id="GO:0016020">
    <property type="term" value="C:membrane"/>
    <property type="evidence" value="ECO:0007669"/>
    <property type="project" value="UniProtKB-UniRule"/>
</dbReference>
<dbReference type="CDD" id="cd00130">
    <property type="entry name" value="PAS"/>
    <property type="match status" value="1"/>
</dbReference>
<dbReference type="Pfam" id="PF00563">
    <property type="entry name" value="EAL"/>
    <property type="match status" value="1"/>
</dbReference>
<name>A0A100VQ88_PAEAM</name>
<dbReference type="FunFam" id="3.20.20.450:FF:000001">
    <property type="entry name" value="Cyclic di-GMP phosphodiesterase yahA"/>
    <property type="match status" value="1"/>
</dbReference>
<feature type="transmembrane region" description="Helical" evidence="1">
    <location>
        <begin position="114"/>
        <end position="136"/>
    </location>
</feature>
<keyword evidence="1" id="KW-0812">Transmembrane</keyword>
<evidence type="ECO:0008006" key="8">
    <source>
        <dbReference type="Google" id="ProtNLM"/>
    </source>
</evidence>
<dbReference type="InterPro" id="IPR052155">
    <property type="entry name" value="Biofilm_reg_signaling"/>
</dbReference>
<feature type="domain" description="EAL" evidence="3">
    <location>
        <begin position="565"/>
        <end position="818"/>
    </location>
</feature>
<dbReference type="Gene3D" id="3.30.450.20">
    <property type="entry name" value="PAS domain"/>
    <property type="match status" value="1"/>
</dbReference>
<accession>A0A100VQ88</accession>
<dbReference type="EMBL" id="BCNV01000004">
    <property type="protein sequence ID" value="GAS83846.1"/>
    <property type="molecule type" value="Genomic_DNA"/>
</dbReference>
<evidence type="ECO:0000256" key="1">
    <source>
        <dbReference type="PROSITE-ProRule" id="PRU00244"/>
    </source>
</evidence>
<evidence type="ECO:0000259" key="5">
    <source>
        <dbReference type="PROSITE" id="PS50924"/>
    </source>
</evidence>
<dbReference type="Pfam" id="PF03707">
    <property type="entry name" value="MHYT"/>
    <property type="match status" value="3"/>
</dbReference>
<dbReference type="PROSITE" id="PS50112">
    <property type="entry name" value="PAS"/>
    <property type="match status" value="1"/>
</dbReference>
<sequence length="826" mass="93545">MEHTLEQSIQHGMGSHDNVLVLISYLIAVAASYNVLDLTSRINKASGRSRWLWLSFGAIIMGMGIWSMHFVGMMAMSLPFPVSYDLVIVLISVAVAIVASLVALMVVSRQRLPLLQLLGGACLFALGIVLMHYIGMYAMQVEIQYEPMYVMLSIIIACAASITALWLSLYFLRSDTRHDVWKKVGSALIMGGAIAGMHYTGMMAAHFESDMPPNRVISSLNTILDQKRLAYFISMGTLFTLGLSLVGLYISRLFSKQESEKQENEKWYKSLYEHNQDGIISIDLHMRIVGINPAAARIGGIKEKQLKDQSVSTLLTMVVEEDRERIRHMFGRATDGEEMKYETVIYRTNQERVELGVVLAPVIVDKQVVGNYIIMKDITDEKRVKVRNYHLAFHDELTGLPNRRMFNQRLSETIESHRNEHKLFAVMVLDLDRFKVINDSLGHIYGDLFLQEMSRRIKDELNGEDVTLARMGGDEFAILVHQYTSLGDITRLAERIIQAIAKPCYLKESEFYVTGSIGIAVFPDHGQDAVELLQHADTAMYEVKKNGKNGYQFFSAELHHELRERMVLENDLRKALDRGEFVLHYQPQIQTSEVSMIGVEALVRWNHPTRGLLYPGTFISVAEETGMIIELGNRVLREACIQMRNWHDAGGPLIPVSVNLSSQQFHQSNLVEQVRQILVETGLSPQYLELEITESMMMDAIASIEILNQLTELGIRISLDDFGTGYSSFSYLKMFPIHKVKIDRSFIQDIAVNHSDRAIVSTMITMAKQLNMDVIAEGIETKGQLDILTEQDCNEVQGYYYSKPLPADEVEQIFFLPQRLGNVLTF</sequence>
<dbReference type="InterPro" id="IPR043128">
    <property type="entry name" value="Rev_trsase/Diguanyl_cyclase"/>
</dbReference>
<dbReference type="InterPro" id="IPR029787">
    <property type="entry name" value="Nucleotide_cyclase"/>
</dbReference>
<dbReference type="FunFam" id="3.30.70.270:FF:000001">
    <property type="entry name" value="Diguanylate cyclase domain protein"/>
    <property type="match status" value="1"/>
</dbReference>
<keyword evidence="1" id="KW-0472">Membrane</keyword>
<dbReference type="Proteomes" id="UP000069697">
    <property type="component" value="Unassembled WGS sequence"/>
</dbReference>
<dbReference type="SMART" id="SM00091">
    <property type="entry name" value="PAS"/>
    <property type="match status" value="1"/>
</dbReference>
<dbReference type="SMART" id="SM00267">
    <property type="entry name" value="GGDEF"/>
    <property type="match status" value="1"/>
</dbReference>
<dbReference type="CDD" id="cd01948">
    <property type="entry name" value="EAL"/>
    <property type="match status" value="1"/>
</dbReference>
<dbReference type="NCBIfam" id="TIGR00254">
    <property type="entry name" value="GGDEF"/>
    <property type="match status" value="1"/>
</dbReference>
<feature type="transmembrane region" description="Helical" evidence="1">
    <location>
        <begin position="51"/>
        <end position="74"/>
    </location>
</feature>
<dbReference type="InterPro" id="IPR035919">
    <property type="entry name" value="EAL_sf"/>
</dbReference>
<gene>
    <name evidence="6" type="ORF">PAHA3_3948</name>
</gene>
<evidence type="ECO:0000313" key="7">
    <source>
        <dbReference type="Proteomes" id="UP000069697"/>
    </source>
</evidence>
<evidence type="ECO:0000259" key="3">
    <source>
        <dbReference type="PROSITE" id="PS50883"/>
    </source>
</evidence>
<dbReference type="InterPro" id="IPR005330">
    <property type="entry name" value="MHYT_dom"/>
</dbReference>
<proteinExistence type="predicted"/>
<dbReference type="SUPFAM" id="SSF55785">
    <property type="entry name" value="PYP-like sensor domain (PAS domain)"/>
    <property type="match status" value="1"/>
</dbReference>
<evidence type="ECO:0000313" key="6">
    <source>
        <dbReference type="EMBL" id="GAS83846.1"/>
    </source>
</evidence>
<feature type="transmembrane region" description="Helical" evidence="1">
    <location>
        <begin position="86"/>
        <end position="107"/>
    </location>
</feature>
<dbReference type="PROSITE" id="PS50883">
    <property type="entry name" value="EAL"/>
    <property type="match status" value="1"/>
</dbReference>
<organism evidence="6 7">
    <name type="scientific">Paenibacillus amylolyticus</name>
    <dbReference type="NCBI Taxonomy" id="1451"/>
    <lineage>
        <taxon>Bacteria</taxon>
        <taxon>Bacillati</taxon>
        <taxon>Bacillota</taxon>
        <taxon>Bacilli</taxon>
        <taxon>Bacillales</taxon>
        <taxon>Paenibacillaceae</taxon>
        <taxon>Paenibacillus</taxon>
    </lineage>
</organism>
<dbReference type="SUPFAM" id="SSF55073">
    <property type="entry name" value="Nucleotide cyclase"/>
    <property type="match status" value="1"/>
</dbReference>
<evidence type="ECO:0000259" key="4">
    <source>
        <dbReference type="PROSITE" id="PS50887"/>
    </source>
</evidence>
<dbReference type="InterPro" id="IPR000014">
    <property type="entry name" value="PAS"/>
</dbReference>
<dbReference type="PANTHER" id="PTHR44757:SF2">
    <property type="entry name" value="BIOFILM ARCHITECTURE MAINTENANCE PROTEIN MBAA"/>
    <property type="match status" value="1"/>
</dbReference>
<dbReference type="Pfam" id="PF00990">
    <property type="entry name" value="GGDEF"/>
    <property type="match status" value="1"/>
</dbReference>
<dbReference type="InterPro" id="IPR001633">
    <property type="entry name" value="EAL_dom"/>
</dbReference>
<dbReference type="NCBIfam" id="TIGR00229">
    <property type="entry name" value="sensory_box"/>
    <property type="match status" value="1"/>
</dbReference>